<accession>D6WYW5</accession>
<dbReference type="EMBL" id="KQ971363">
    <property type="protein sequence ID" value="EFA07854.2"/>
    <property type="molecule type" value="Genomic_DNA"/>
</dbReference>
<proteinExistence type="inferred from homology"/>
<dbReference type="GO" id="GO:0020037">
    <property type="term" value="F:heme binding"/>
    <property type="evidence" value="ECO:0000318"/>
    <property type="project" value="GO_Central"/>
</dbReference>
<dbReference type="CDD" id="cd06183">
    <property type="entry name" value="cyt_b5_reduct_like"/>
    <property type="match status" value="1"/>
</dbReference>
<evidence type="ECO:0000256" key="6">
    <source>
        <dbReference type="SAM" id="Phobius"/>
    </source>
</evidence>
<dbReference type="InterPro" id="IPR008978">
    <property type="entry name" value="HSP20-like_chaperone"/>
</dbReference>
<name>D6WYW5_TRICA</name>
<dbReference type="SUPFAM" id="SSF49764">
    <property type="entry name" value="HSP20-like chaperones"/>
    <property type="match status" value="1"/>
</dbReference>
<dbReference type="Pfam" id="PF00175">
    <property type="entry name" value="NAD_binding_1"/>
    <property type="match status" value="1"/>
</dbReference>
<dbReference type="GO" id="GO:0005737">
    <property type="term" value="C:cytoplasm"/>
    <property type="evidence" value="ECO:0000318"/>
    <property type="project" value="GO_Central"/>
</dbReference>
<dbReference type="PANTHER" id="PTHR46237:SF1">
    <property type="entry name" value="CYTOCHROME B5 REDUCTASE 4"/>
    <property type="match status" value="1"/>
</dbReference>
<dbReference type="Pfam" id="PF00970">
    <property type="entry name" value="FAD_binding_6"/>
    <property type="match status" value="1"/>
</dbReference>
<dbReference type="FunCoup" id="D6WYW5">
    <property type="interactions" value="1268"/>
</dbReference>
<dbReference type="InterPro" id="IPR001433">
    <property type="entry name" value="OxRdtase_FAD/NAD-bd"/>
</dbReference>
<dbReference type="SUPFAM" id="SSF52343">
    <property type="entry name" value="Ferredoxin reductase-like, C-terminal NADP-linked domain"/>
    <property type="match status" value="1"/>
</dbReference>
<keyword evidence="10" id="KW-1185">Reference proteome</keyword>
<sequence>MSSKPGSSKSVESQRPVPPVLRDVGKLAAGVASVSTGGSATGNLRNKYALAPGHSLMDWIRLGSSGKDLTGVGSQAGNLSVTPSELALHNKETDAWLCIRGRVYNVTAYLPFHPGGPEQLMKGAGKDATRLFEEVHPWVNFDQILTKCYVGKLKAHPEFEPEEVFKSEKNAPPPPQNNETVANATKEPILLPRFDWIQKLDYITIIFYTGNFSNPMLETTTRGDDNTHSIFLTYNNTIFDNEIVFAGKVHFPGRIKVTCETGKVELCYKKCQGSVWDNFGVLKQKARPYTDSLVQAKLKCKVVNKIKVNYNTVLIELERSDNTKSVVPLGKHIKVFDTIKGEEIVRSYTPVPICLFSKFRQQNYTTDNICLMVKRYPEGNLSKILGDCLTGDTVTISKPLGSFNLQEIEKRETFIILAAGTGITPMFAIILFLLERRIRKCQRLRLLFFNRTPDDIPFRTQFEELQREEPRFKVFHVLSQADNTWTGLRGHVSRSILEETIADHLKDTTYVKSDVYFMVCGPTIFTTLTQQLFKDLQFKDEQIHFFLG</sequence>
<comment type="similarity">
    <text evidence="1">Belongs to the flavoprotein pyridine nucleotide cytochrome reductase family.</text>
</comment>
<dbReference type="PROSITE" id="PS50255">
    <property type="entry name" value="CYTOCHROME_B5_2"/>
    <property type="match status" value="1"/>
</dbReference>
<dbReference type="GO" id="GO:0005783">
    <property type="term" value="C:endoplasmic reticulum"/>
    <property type="evidence" value="ECO:0000318"/>
    <property type="project" value="GO_Central"/>
</dbReference>
<dbReference type="PANTHER" id="PTHR46237">
    <property type="entry name" value="CYTOCHROME B5 REDUCTASE 4 FAMILY MEMBER"/>
    <property type="match status" value="1"/>
</dbReference>
<dbReference type="PROSITE" id="PS00191">
    <property type="entry name" value="CYTOCHROME_B5_1"/>
    <property type="match status" value="1"/>
</dbReference>
<evidence type="ECO:0000259" key="7">
    <source>
        <dbReference type="PROSITE" id="PS50255"/>
    </source>
</evidence>
<keyword evidence="6" id="KW-1133">Transmembrane helix</keyword>
<dbReference type="Gene3D" id="2.40.30.10">
    <property type="entry name" value="Translation factors"/>
    <property type="match status" value="1"/>
</dbReference>
<keyword evidence="5" id="KW-0408">Iron</keyword>
<dbReference type="InterPro" id="IPR001199">
    <property type="entry name" value="Cyt_B5-like_heme/steroid-bd"/>
</dbReference>
<feature type="domain" description="Cytochrome b5 heme-binding" evidence="7">
    <location>
        <begin position="78"/>
        <end position="154"/>
    </location>
</feature>
<dbReference type="STRING" id="7070.D6WYW5"/>
<dbReference type="SMART" id="SM01117">
    <property type="entry name" value="Cyt-b5"/>
    <property type="match status" value="1"/>
</dbReference>
<dbReference type="InterPro" id="IPR018506">
    <property type="entry name" value="Cyt_B5_heme-BS"/>
</dbReference>
<keyword evidence="2" id="KW-0349">Heme</keyword>
<dbReference type="Gene3D" id="3.10.120.10">
    <property type="entry name" value="Cytochrome b5-like heme/steroid binding domain"/>
    <property type="match status" value="1"/>
</dbReference>
<dbReference type="SUPFAM" id="SSF63380">
    <property type="entry name" value="Riboflavin synthase domain-like"/>
    <property type="match status" value="1"/>
</dbReference>
<keyword evidence="3" id="KW-0479">Metal-binding</keyword>
<dbReference type="GO" id="GO:0046872">
    <property type="term" value="F:metal ion binding"/>
    <property type="evidence" value="ECO:0007669"/>
    <property type="project" value="UniProtKB-KW"/>
</dbReference>
<evidence type="ECO:0000256" key="3">
    <source>
        <dbReference type="ARBA" id="ARBA00022723"/>
    </source>
</evidence>
<dbReference type="SUPFAM" id="SSF55856">
    <property type="entry name" value="Cytochrome b5-like heme/steroid binding domain"/>
    <property type="match status" value="1"/>
</dbReference>
<dbReference type="AlphaFoldDB" id="D6WYW5"/>
<evidence type="ECO:0000256" key="4">
    <source>
        <dbReference type="ARBA" id="ARBA00023002"/>
    </source>
</evidence>
<dbReference type="GO" id="GO:0004128">
    <property type="term" value="F:cytochrome-b5 reductase activity, acting on NAD(P)H"/>
    <property type="evidence" value="ECO:0000318"/>
    <property type="project" value="GO_Central"/>
</dbReference>
<dbReference type="FunFam" id="3.10.120.10:FF:000001">
    <property type="entry name" value="Cytochrome b5 reductase 4"/>
    <property type="match status" value="1"/>
</dbReference>
<dbReference type="eggNOG" id="KOG0536">
    <property type="taxonomic scope" value="Eukaryota"/>
</dbReference>
<dbReference type="Pfam" id="PF00173">
    <property type="entry name" value="Cyt-b5"/>
    <property type="match status" value="1"/>
</dbReference>
<dbReference type="eggNOG" id="KOG0534">
    <property type="taxonomic scope" value="Eukaryota"/>
</dbReference>
<evidence type="ECO:0000256" key="2">
    <source>
        <dbReference type="ARBA" id="ARBA00022617"/>
    </source>
</evidence>
<dbReference type="HOGENOM" id="CLU_003827_0_2_1"/>
<feature type="transmembrane region" description="Helical" evidence="6">
    <location>
        <begin position="414"/>
        <end position="434"/>
    </location>
</feature>
<keyword evidence="6" id="KW-0472">Membrane</keyword>
<dbReference type="InterPro" id="IPR017927">
    <property type="entry name" value="FAD-bd_FR_type"/>
</dbReference>
<dbReference type="InterPro" id="IPR039261">
    <property type="entry name" value="FNR_nucleotide-bd"/>
</dbReference>
<reference evidence="9 10" key="1">
    <citation type="journal article" date="2008" name="Nature">
        <title>The genome of the model beetle and pest Tribolium castaneum.</title>
        <authorList>
            <consortium name="Tribolium Genome Sequencing Consortium"/>
            <person name="Richards S."/>
            <person name="Gibbs R.A."/>
            <person name="Weinstock G.M."/>
            <person name="Brown S.J."/>
            <person name="Denell R."/>
            <person name="Beeman R.W."/>
            <person name="Gibbs R."/>
            <person name="Beeman R.W."/>
            <person name="Brown S.J."/>
            <person name="Bucher G."/>
            <person name="Friedrich M."/>
            <person name="Grimmelikhuijzen C.J."/>
            <person name="Klingler M."/>
            <person name="Lorenzen M."/>
            <person name="Richards S."/>
            <person name="Roth S."/>
            <person name="Schroder R."/>
            <person name="Tautz D."/>
            <person name="Zdobnov E.M."/>
            <person name="Muzny D."/>
            <person name="Gibbs R.A."/>
            <person name="Weinstock G.M."/>
            <person name="Attaway T."/>
            <person name="Bell S."/>
            <person name="Buhay C.J."/>
            <person name="Chandrabose M.N."/>
            <person name="Chavez D."/>
            <person name="Clerk-Blankenburg K.P."/>
            <person name="Cree A."/>
            <person name="Dao M."/>
            <person name="Davis C."/>
            <person name="Chacko J."/>
            <person name="Dinh H."/>
            <person name="Dugan-Rocha S."/>
            <person name="Fowler G."/>
            <person name="Garner T.T."/>
            <person name="Garnes J."/>
            <person name="Gnirke A."/>
            <person name="Hawes A."/>
            <person name="Hernandez J."/>
            <person name="Hines S."/>
            <person name="Holder M."/>
            <person name="Hume J."/>
            <person name="Jhangiani S.N."/>
            <person name="Joshi V."/>
            <person name="Khan Z.M."/>
            <person name="Jackson L."/>
            <person name="Kovar C."/>
            <person name="Kowis A."/>
            <person name="Lee S."/>
            <person name="Lewis L.R."/>
            <person name="Margolis J."/>
            <person name="Morgan M."/>
            <person name="Nazareth L.V."/>
            <person name="Nguyen N."/>
            <person name="Okwuonu G."/>
            <person name="Parker D."/>
            <person name="Richards S."/>
            <person name="Ruiz S.J."/>
            <person name="Santibanez J."/>
            <person name="Savard J."/>
            <person name="Scherer S.E."/>
            <person name="Schneider B."/>
            <person name="Sodergren E."/>
            <person name="Tautz D."/>
            <person name="Vattahil S."/>
            <person name="Villasana D."/>
            <person name="White C.S."/>
            <person name="Wright R."/>
            <person name="Park Y."/>
            <person name="Beeman R.W."/>
            <person name="Lord J."/>
            <person name="Oppert B."/>
            <person name="Lorenzen M."/>
            <person name="Brown S."/>
            <person name="Wang L."/>
            <person name="Savard J."/>
            <person name="Tautz D."/>
            <person name="Richards S."/>
            <person name="Weinstock G."/>
            <person name="Gibbs R.A."/>
            <person name="Liu Y."/>
            <person name="Worley K."/>
            <person name="Weinstock G."/>
            <person name="Elsik C.G."/>
            <person name="Reese J.T."/>
            <person name="Elhaik E."/>
            <person name="Landan G."/>
            <person name="Graur D."/>
            <person name="Arensburger P."/>
            <person name="Atkinson P."/>
            <person name="Beeman R.W."/>
            <person name="Beidler J."/>
            <person name="Brown S.J."/>
            <person name="Demuth J.P."/>
            <person name="Drury D.W."/>
            <person name="Du Y.Z."/>
            <person name="Fujiwara H."/>
            <person name="Lorenzen M."/>
            <person name="Maselli V."/>
            <person name="Osanai M."/>
            <person name="Park Y."/>
            <person name="Robertson H.M."/>
            <person name="Tu Z."/>
            <person name="Wang J.J."/>
            <person name="Wang S."/>
            <person name="Richards S."/>
            <person name="Song H."/>
            <person name="Zhang L."/>
            <person name="Sodergren E."/>
            <person name="Werner D."/>
            <person name="Stanke M."/>
            <person name="Morgenstern B."/>
            <person name="Solovyev V."/>
            <person name="Kosarev P."/>
            <person name="Brown G."/>
            <person name="Chen H.C."/>
            <person name="Ermolaeva O."/>
            <person name="Hlavina W."/>
            <person name="Kapustin Y."/>
            <person name="Kiryutin B."/>
            <person name="Kitts P."/>
            <person name="Maglott D."/>
            <person name="Pruitt K."/>
            <person name="Sapojnikov V."/>
            <person name="Souvorov A."/>
            <person name="Mackey A.J."/>
            <person name="Waterhouse R.M."/>
            <person name="Wyder S."/>
            <person name="Zdobnov E.M."/>
            <person name="Zdobnov E.M."/>
            <person name="Wyder S."/>
            <person name="Kriventseva E.V."/>
            <person name="Kadowaki T."/>
            <person name="Bork P."/>
            <person name="Aranda M."/>
            <person name="Bao R."/>
            <person name="Beermann A."/>
            <person name="Berns N."/>
            <person name="Bolognesi R."/>
            <person name="Bonneton F."/>
            <person name="Bopp D."/>
            <person name="Brown S.J."/>
            <person name="Bucher G."/>
            <person name="Butts T."/>
            <person name="Chaumot A."/>
            <person name="Denell R.E."/>
            <person name="Ferrier D.E."/>
            <person name="Friedrich M."/>
            <person name="Gordon C.M."/>
            <person name="Jindra M."/>
            <person name="Klingler M."/>
            <person name="Lan Q."/>
            <person name="Lattorff H.M."/>
            <person name="Laudet V."/>
            <person name="von Levetsow C."/>
            <person name="Liu Z."/>
            <person name="Lutz R."/>
            <person name="Lynch J.A."/>
            <person name="da Fonseca R.N."/>
            <person name="Posnien N."/>
            <person name="Reuter R."/>
            <person name="Roth S."/>
            <person name="Savard J."/>
            <person name="Schinko J.B."/>
            <person name="Schmitt C."/>
            <person name="Schoppmeier M."/>
            <person name="Schroder R."/>
            <person name="Shippy T.D."/>
            <person name="Simonnet F."/>
            <person name="Marques-Souza H."/>
            <person name="Tautz D."/>
            <person name="Tomoyasu Y."/>
            <person name="Trauner J."/>
            <person name="Van der Zee M."/>
            <person name="Vervoort M."/>
            <person name="Wittkopp N."/>
            <person name="Wimmer E.A."/>
            <person name="Yang X."/>
            <person name="Jones A.K."/>
            <person name="Sattelle D.B."/>
            <person name="Ebert P.R."/>
            <person name="Nelson D."/>
            <person name="Scott J.G."/>
            <person name="Beeman R.W."/>
            <person name="Muthukrishnan S."/>
            <person name="Kramer K.J."/>
            <person name="Arakane Y."/>
            <person name="Beeman R.W."/>
            <person name="Zhu Q."/>
            <person name="Hogenkamp D."/>
            <person name="Dixit R."/>
            <person name="Oppert B."/>
            <person name="Jiang H."/>
            <person name="Zou Z."/>
            <person name="Marshall J."/>
            <person name="Elpidina E."/>
            <person name="Vinokurov K."/>
            <person name="Oppert C."/>
            <person name="Zou Z."/>
            <person name="Evans J."/>
            <person name="Lu Z."/>
            <person name="Zhao P."/>
            <person name="Sumathipala N."/>
            <person name="Altincicek B."/>
            <person name="Vilcinskas A."/>
            <person name="Williams M."/>
            <person name="Hultmark D."/>
            <person name="Hetru C."/>
            <person name="Jiang H."/>
            <person name="Grimmelikhuijzen C.J."/>
            <person name="Hauser F."/>
            <person name="Cazzamali G."/>
            <person name="Williamson M."/>
            <person name="Park Y."/>
            <person name="Li B."/>
            <person name="Tanaka Y."/>
            <person name="Predel R."/>
            <person name="Neupert S."/>
            <person name="Schachtner J."/>
            <person name="Verleyen P."/>
            <person name="Raible F."/>
            <person name="Bork P."/>
            <person name="Friedrich M."/>
            <person name="Walden K.K."/>
            <person name="Robertson H.M."/>
            <person name="Angeli S."/>
            <person name="Foret S."/>
            <person name="Bucher G."/>
            <person name="Schuetz S."/>
            <person name="Maleszka R."/>
            <person name="Wimmer E.A."/>
            <person name="Beeman R.W."/>
            <person name="Lorenzen M."/>
            <person name="Tomoyasu Y."/>
            <person name="Miller S.C."/>
            <person name="Grossmann D."/>
            <person name="Bucher G."/>
        </authorList>
    </citation>
    <scope>NUCLEOTIDE SEQUENCE [LARGE SCALE GENOMIC DNA]</scope>
    <source>
        <strain evidence="9 10">Georgia GA2</strain>
    </source>
</reference>
<dbReference type="OrthoDB" id="432299at2759"/>
<organism evidence="9 10">
    <name type="scientific">Tribolium castaneum</name>
    <name type="common">Red flour beetle</name>
    <dbReference type="NCBI Taxonomy" id="7070"/>
    <lineage>
        <taxon>Eukaryota</taxon>
        <taxon>Metazoa</taxon>
        <taxon>Ecdysozoa</taxon>
        <taxon>Arthropoda</taxon>
        <taxon>Hexapoda</taxon>
        <taxon>Insecta</taxon>
        <taxon>Pterygota</taxon>
        <taxon>Neoptera</taxon>
        <taxon>Endopterygota</taxon>
        <taxon>Coleoptera</taxon>
        <taxon>Polyphaga</taxon>
        <taxon>Cucujiformia</taxon>
        <taxon>Tenebrionidae</taxon>
        <taxon>Tenebrionidae incertae sedis</taxon>
        <taxon>Tribolium</taxon>
    </lineage>
</organism>
<dbReference type="FunFam" id="3.40.50.80:FF:000021">
    <property type="entry name" value="Cytochrome b5 reductase 4"/>
    <property type="match status" value="1"/>
</dbReference>
<reference evidence="9 10" key="2">
    <citation type="journal article" date="2010" name="Nucleic Acids Res.">
        <title>BeetleBase in 2010: revisions to provide comprehensive genomic information for Tribolium castaneum.</title>
        <authorList>
            <person name="Kim H.S."/>
            <person name="Murphy T."/>
            <person name="Xia J."/>
            <person name="Caragea D."/>
            <person name="Park Y."/>
            <person name="Beeman R.W."/>
            <person name="Lorenzen M.D."/>
            <person name="Butcher S."/>
            <person name="Manak J.R."/>
            <person name="Brown S.J."/>
        </authorList>
    </citation>
    <scope>GENOME REANNOTATION</scope>
    <source>
        <strain evidence="9 10">Georgia GA2</strain>
    </source>
</reference>
<protein>
    <submittedName>
        <fullName evidence="9">Cytochrome b5 reductase 4-like Protein</fullName>
    </submittedName>
</protein>
<evidence type="ECO:0000259" key="8">
    <source>
        <dbReference type="PROSITE" id="PS51384"/>
    </source>
</evidence>
<dbReference type="InterPro" id="IPR008333">
    <property type="entry name" value="Cbr1-like_FAD-bd_dom"/>
</dbReference>
<dbReference type="PROSITE" id="PS51384">
    <property type="entry name" value="FAD_FR"/>
    <property type="match status" value="1"/>
</dbReference>
<dbReference type="Gene3D" id="3.40.50.80">
    <property type="entry name" value="Nucleotide-binding domain of ferredoxin-NADP reductase (FNR) module"/>
    <property type="match status" value="1"/>
</dbReference>
<keyword evidence="4" id="KW-0560">Oxidoreductase</keyword>
<evidence type="ECO:0000256" key="1">
    <source>
        <dbReference type="ARBA" id="ARBA00006105"/>
    </source>
</evidence>
<dbReference type="InterPro" id="IPR036400">
    <property type="entry name" value="Cyt_B5-like_heme/steroid_sf"/>
</dbReference>
<dbReference type="InParanoid" id="D6WYW5"/>
<dbReference type="InterPro" id="IPR017938">
    <property type="entry name" value="Riboflavin_synthase-like_b-brl"/>
</dbReference>
<evidence type="ECO:0000256" key="5">
    <source>
        <dbReference type="ARBA" id="ARBA00023004"/>
    </source>
</evidence>
<dbReference type="GO" id="GO:0006801">
    <property type="term" value="P:superoxide metabolic process"/>
    <property type="evidence" value="ECO:0000318"/>
    <property type="project" value="GO_Central"/>
</dbReference>
<evidence type="ECO:0000313" key="10">
    <source>
        <dbReference type="Proteomes" id="UP000007266"/>
    </source>
</evidence>
<keyword evidence="6" id="KW-0812">Transmembrane</keyword>
<feature type="domain" description="FAD-binding FR-type" evidence="8">
    <location>
        <begin position="295"/>
        <end position="406"/>
    </location>
</feature>
<dbReference type="InterPro" id="IPR051872">
    <property type="entry name" value="Cytochrome_b5/Flavoprotein_Rdt"/>
</dbReference>
<dbReference type="Proteomes" id="UP000007266">
    <property type="component" value="Linkage group 8"/>
</dbReference>
<evidence type="ECO:0000313" key="9">
    <source>
        <dbReference type="EMBL" id="EFA07854.2"/>
    </source>
</evidence>
<gene>
    <name evidence="9" type="primary">AUGUSTUS-3.0.2_05424</name>
    <name evidence="9" type="ORF">TcasGA2_TC005424</name>
</gene>
<dbReference type="OMA" id="ERFSCTN"/>
<dbReference type="PRINTS" id="PR00406">
    <property type="entry name" value="CYTB5RDTASE"/>
</dbReference>